<accession>A0A8K0SVL1</accession>
<name>A0A8K0SVL1_9HYPO</name>
<reference evidence="1" key="1">
    <citation type="journal article" date="2021" name="Nat. Commun.">
        <title>Genetic determinants of endophytism in the Arabidopsis root mycobiome.</title>
        <authorList>
            <person name="Mesny F."/>
            <person name="Miyauchi S."/>
            <person name="Thiergart T."/>
            <person name="Pickel B."/>
            <person name="Atanasova L."/>
            <person name="Karlsson M."/>
            <person name="Huettel B."/>
            <person name="Barry K.W."/>
            <person name="Haridas S."/>
            <person name="Chen C."/>
            <person name="Bauer D."/>
            <person name="Andreopoulos W."/>
            <person name="Pangilinan J."/>
            <person name="LaButti K."/>
            <person name="Riley R."/>
            <person name="Lipzen A."/>
            <person name="Clum A."/>
            <person name="Drula E."/>
            <person name="Henrissat B."/>
            <person name="Kohler A."/>
            <person name="Grigoriev I.V."/>
            <person name="Martin F.M."/>
            <person name="Hacquard S."/>
        </authorList>
    </citation>
    <scope>NUCLEOTIDE SEQUENCE</scope>
    <source>
        <strain evidence="1">MPI-CAGE-CH-0235</strain>
    </source>
</reference>
<dbReference type="AlphaFoldDB" id="A0A8K0SVL1"/>
<dbReference type="EMBL" id="JAGPNK010000004">
    <property type="protein sequence ID" value="KAH7322765.1"/>
    <property type="molecule type" value="Genomic_DNA"/>
</dbReference>
<organism evidence="1 2">
    <name type="scientific">Stachybotrys elegans</name>
    <dbReference type="NCBI Taxonomy" id="80388"/>
    <lineage>
        <taxon>Eukaryota</taxon>
        <taxon>Fungi</taxon>
        <taxon>Dikarya</taxon>
        <taxon>Ascomycota</taxon>
        <taxon>Pezizomycotina</taxon>
        <taxon>Sordariomycetes</taxon>
        <taxon>Hypocreomycetidae</taxon>
        <taxon>Hypocreales</taxon>
        <taxon>Stachybotryaceae</taxon>
        <taxon>Stachybotrys</taxon>
    </lineage>
</organism>
<gene>
    <name evidence="1" type="ORF">B0I35DRAFT_407204</name>
</gene>
<sequence length="219" mass="24205">MNEICGTSSRVKTGPASRLVTRHAFEQETWAWVSVVEAGASTGAESAEGAMFKHIARTRQAILDAEAHRTSAEQTLATNRAPHLRVADLSNDQRGELRHGNFSDGSRQKLAKRRARRWTRRIWQSADRDAGVHLPADGGTSEAWTDLSLNSRDLLLVNRVESREQRTWWMGKALGPTLANPNEESLLADGTLASSDMGGWPMVDSGGRRADVCMREEEL</sequence>
<dbReference type="Proteomes" id="UP000813444">
    <property type="component" value="Unassembled WGS sequence"/>
</dbReference>
<comment type="caution">
    <text evidence="1">The sequence shown here is derived from an EMBL/GenBank/DDBJ whole genome shotgun (WGS) entry which is preliminary data.</text>
</comment>
<evidence type="ECO:0000313" key="1">
    <source>
        <dbReference type="EMBL" id="KAH7322765.1"/>
    </source>
</evidence>
<proteinExistence type="predicted"/>
<protein>
    <submittedName>
        <fullName evidence="1">Uncharacterized protein</fullName>
    </submittedName>
</protein>
<keyword evidence="2" id="KW-1185">Reference proteome</keyword>
<evidence type="ECO:0000313" key="2">
    <source>
        <dbReference type="Proteomes" id="UP000813444"/>
    </source>
</evidence>